<name>A0A8T1GTB3_9STRA</name>
<organism evidence="2 3">
    <name type="scientific">Phytophthora cactorum</name>
    <dbReference type="NCBI Taxonomy" id="29920"/>
    <lineage>
        <taxon>Eukaryota</taxon>
        <taxon>Sar</taxon>
        <taxon>Stramenopiles</taxon>
        <taxon>Oomycota</taxon>
        <taxon>Peronosporomycetes</taxon>
        <taxon>Peronosporales</taxon>
        <taxon>Peronosporaceae</taxon>
        <taxon>Phytophthora</taxon>
    </lineage>
</organism>
<evidence type="ECO:0000256" key="1">
    <source>
        <dbReference type="SAM" id="MobiDB-lite"/>
    </source>
</evidence>
<dbReference type="VEuPathDB" id="FungiDB:PC110_g15754"/>
<gene>
    <name evidence="2" type="ORF">PC118_g1308</name>
</gene>
<evidence type="ECO:0000313" key="2">
    <source>
        <dbReference type="EMBL" id="KAG2998429.1"/>
    </source>
</evidence>
<accession>A0A8T1GTB3</accession>
<feature type="compositionally biased region" description="Acidic residues" evidence="1">
    <location>
        <begin position="66"/>
        <end position="76"/>
    </location>
</feature>
<dbReference type="AlphaFoldDB" id="A0A8T1GTB3"/>
<sequence length="76" mass="8309">MIVLSGAEKYARAQAQFEPVVEKLSGLSTVAFHQEMNKWKSVIECDVVPSDEETSLTDVGPTAIESDTDSDDFLSD</sequence>
<dbReference type="EMBL" id="RCML01000016">
    <property type="protein sequence ID" value="KAG2998429.1"/>
    <property type="molecule type" value="Genomic_DNA"/>
</dbReference>
<proteinExistence type="predicted"/>
<evidence type="ECO:0000313" key="3">
    <source>
        <dbReference type="Proteomes" id="UP000697107"/>
    </source>
</evidence>
<feature type="region of interest" description="Disordered" evidence="1">
    <location>
        <begin position="51"/>
        <end position="76"/>
    </location>
</feature>
<dbReference type="Proteomes" id="UP000697107">
    <property type="component" value="Unassembled WGS sequence"/>
</dbReference>
<comment type="caution">
    <text evidence="2">The sequence shown here is derived from an EMBL/GenBank/DDBJ whole genome shotgun (WGS) entry which is preliminary data.</text>
</comment>
<protein>
    <submittedName>
        <fullName evidence="2">Uncharacterized protein</fullName>
    </submittedName>
</protein>
<reference evidence="2" key="1">
    <citation type="submission" date="2018-10" db="EMBL/GenBank/DDBJ databases">
        <title>Effector identification in a new, highly contiguous assembly of the strawberry crown rot pathogen Phytophthora cactorum.</title>
        <authorList>
            <person name="Armitage A.D."/>
            <person name="Nellist C.F."/>
            <person name="Bates H."/>
            <person name="Vickerstaff R.J."/>
            <person name="Harrison R.J."/>
        </authorList>
    </citation>
    <scope>NUCLEOTIDE SEQUENCE</scope>
    <source>
        <strain evidence="2">P415</strain>
    </source>
</reference>